<protein>
    <submittedName>
        <fullName evidence="1">Uncharacterized protein</fullName>
    </submittedName>
</protein>
<evidence type="ECO:0000313" key="2">
    <source>
        <dbReference type="Proteomes" id="UP000831775"/>
    </source>
</evidence>
<name>A0ABY4FWX5_9MICO</name>
<dbReference type="EMBL" id="CP095043">
    <property type="protein sequence ID" value="UOQ60787.1"/>
    <property type="molecule type" value="Genomic_DNA"/>
</dbReference>
<sequence length="183" mass="19313">MGQQLIRVVVRRDHEEEPALEELGEEPIGQHAVGDVVDRELVDAQHDPIADERVERRLDGGAAGGVGAARDIGAALPGVHGPVEVAEELVVVHTPGPVVAHAREERVHQPALAASDLTPQIYAASRLGIDDRVARGDASTAGDPVEQQLEARRGAELRVGEAEAGASRVLRDASGCGFHRDPP</sequence>
<organism evidence="1 2">
    <name type="scientific">Leucobacter rhizosphaerae</name>
    <dbReference type="NCBI Taxonomy" id="2932245"/>
    <lineage>
        <taxon>Bacteria</taxon>
        <taxon>Bacillati</taxon>
        <taxon>Actinomycetota</taxon>
        <taxon>Actinomycetes</taxon>
        <taxon>Micrococcales</taxon>
        <taxon>Microbacteriaceae</taxon>
        <taxon>Leucobacter</taxon>
    </lineage>
</organism>
<dbReference type="Proteomes" id="UP000831775">
    <property type="component" value="Chromosome"/>
</dbReference>
<accession>A0ABY4FWX5</accession>
<gene>
    <name evidence="1" type="ORF">MUN76_02035</name>
</gene>
<keyword evidence="2" id="KW-1185">Reference proteome</keyword>
<evidence type="ECO:0000313" key="1">
    <source>
        <dbReference type="EMBL" id="UOQ60787.1"/>
    </source>
</evidence>
<reference evidence="1 2" key="1">
    <citation type="submission" date="2022-04" db="EMBL/GenBank/DDBJ databases">
        <title>Leucobacter sp. isolated from rhizosphere of onion.</title>
        <authorList>
            <person name="Won M."/>
            <person name="Lee C.-M."/>
            <person name="Woen H.-Y."/>
            <person name="Kwon S.-W."/>
        </authorList>
    </citation>
    <scope>NUCLEOTIDE SEQUENCE [LARGE SCALE GENOMIC DNA]</scope>
    <source>
        <strain evidence="1 2">H25R-14</strain>
    </source>
</reference>
<proteinExistence type="predicted"/>